<keyword evidence="10" id="KW-0328">Glycosyltransferase</keyword>
<evidence type="ECO:0000256" key="27">
    <source>
        <dbReference type="ARBA" id="ARBA00023586"/>
    </source>
</evidence>
<reference evidence="32" key="1">
    <citation type="journal article" date="2018" name="Sci. Rep.">
        <title>Novel Clade C-I Clostridium difficile strains escape diagnostic tests, differ in pathogenicity potential and carry toxins on extrachromosomal elements.</title>
        <authorList>
            <person name="Ramirez-Vargas G."/>
            <person name="Lopez-Urena D."/>
            <person name="Badilla A."/>
            <person name="Orozco-Aguilar J."/>
            <person name="Murillo T."/>
            <person name="Rojas P."/>
            <person name="Riedel T."/>
            <person name="Overmann J."/>
            <person name="Gonzalez G."/>
            <person name="Chaves-Olarte E."/>
            <person name="Quesada-Gomez C."/>
            <person name="Rodriguez C."/>
        </authorList>
    </citation>
    <scope>NUCLEOTIDE SEQUENCE</scope>
    <source>
        <strain evidence="32">HSJD-312</strain>
        <plasmid evidence="32">pHSJD-312</plasmid>
    </source>
</reference>
<evidence type="ECO:0000256" key="7">
    <source>
        <dbReference type="ARBA" id="ARBA00022525"/>
    </source>
</evidence>
<evidence type="ECO:0000256" key="5">
    <source>
        <dbReference type="ARBA" id="ARBA00004613"/>
    </source>
</evidence>
<geneLocation type="plasmid" evidence="32">
    <name>pHSJD-312</name>
</geneLocation>
<evidence type="ECO:0000256" key="22">
    <source>
        <dbReference type="ARBA" id="ARBA00023121"/>
    </source>
</evidence>
<dbReference type="GO" id="GO:0006508">
    <property type="term" value="P:proteolysis"/>
    <property type="evidence" value="ECO:0007669"/>
    <property type="project" value="UniProtKB-KW"/>
</dbReference>
<evidence type="ECO:0000256" key="11">
    <source>
        <dbReference type="ARBA" id="ARBA00022679"/>
    </source>
</evidence>
<keyword evidence="18" id="KW-0460">Magnesium</keyword>
<keyword evidence="14" id="KW-0378">Hydrolase</keyword>
<comment type="catalytic activity">
    <reaction evidence="29">
        <text>L-threonyl-[protein] + UDP-alpha-D-glucose = 3-O-(alpha-D-glucosyl)-L-threonyl-[protein] + UDP + H(+)</text>
        <dbReference type="Rhea" id="RHEA:64684"/>
        <dbReference type="Rhea" id="RHEA-COMP:11060"/>
        <dbReference type="Rhea" id="RHEA-COMP:16656"/>
        <dbReference type="ChEBI" id="CHEBI:15378"/>
        <dbReference type="ChEBI" id="CHEBI:30013"/>
        <dbReference type="ChEBI" id="CHEBI:58223"/>
        <dbReference type="ChEBI" id="CHEBI:58885"/>
        <dbReference type="ChEBI" id="CHEBI:156085"/>
    </reaction>
    <physiologicalReaction direction="left-to-right" evidence="29">
        <dbReference type="Rhea" id="RHEA:64685"/>
    </physiologicalReaction>
</comment>
<dbReference type="Pfam" id="PF11713">
    <property type="entry name" value="Peptidase_C80"/>
    <property type="match status" value="1"/>
</dbReference>
<feature type="repeat" description="Cell wall-binding" evidence="30">
    <location>
        <begin position="2007"/>
        <end position="2026"/>
    </location>
</feature>
<evidence type="ECO:0000256" key="25">
    <source>
        <dbReference type="ARBA" id="ARBA00023211"/>
    </source>
</evidence>
<keyword evidence="16" id="KW-0068">Autocatalytic cleavage</keyword>
<gene>
    <name evidence="32" type="primary">tcdB</name>
    <name evidence="32" type="ORF">pHSJD-312_00056</name>
</gene>
<evidence type="ECO:0000256" key="10">
    <source>
        <dbReference type="ARBA" id="ARBA00022676"/>
    </source>
</evidence>
<evidence type="ECO:0000256" key="24">
    <source>
        <dbReference type="ARBA" id="ARBA00023200"/>
    </source>
</evidence>
<keyword evidence="21" id="KW-1039">Host endosome</keyword>
<keyword evidence="24" id="KW-1035">Host cytoplasm</keyword>
<evidence type="ECO:0000256" key="8">
    <source>
        <dbReference type="ARBA" id="ARBA00022656"/>
    </source>
</evidence>
<sequence>MSLVNRKQLEKMANVRFRVQEDEYVAILDALEEYHNMSENTIVEKYLKLKDINSLTDTYIDTYKKSGRNKALKKFKEYLVTEILELKNSNLTPVEKNLHFIWIGGQINDTAINYINQWKDVNSDYNVNVFYDSNAFLINTLKKTIIESASNDTLESFRENLNDPEFNHTAFFRKRMQIIYDKQQNFINYYKAQKEENPDLIIDDIVKSYLSDEYSKDIDELNAYIEESLNKVTENSGNDVRDFEEFKTGEVFNLYEQELVERWNLAGASDILRVAILKNIGGVYLDVDMLPGIHPDLFKDINKPDSVKTAVDWEEIQLEAIMKYKEYIPEYTSKHFDTLNEEVQSSFESVLASKSDKSEIFLPLGDIEVSPLEVKIAFAKGSIINQALISAKDSYCSDLLIKQIQNRYKILNDTLGPIISQGNDFNTTMNNFGESLGAIANEENISFIAKIGSYLRVGFYPEANTTITLSGPTIYAGAYKDLLTFKEMSIDSSILSSELRNFEFPKVNISQATEQEKSSLWQFNEERAKIQFEEYKKNYFEGALGEDDNLDFSQNTVTDKEYLLEKISSSTKSSERGYVHYIVQLQGDKISYEAACNLFAKNPYDSILFQKNIEDSEVAYYYNPTDSEIQEIDKYRIPDRISDRPKIKLTLIGHGKAEFNTDIFAGLDVDSLSSEIETIIDLAKADISPKSIEINLLGCNMFSYSVNVEETYPGKLLLRVKDKVSELMPSISQDSIIVSANQYEVRINSEGRRELLDHSGEWINKEESIIKDISSKEYISFNPKENKIIVKSKNLPELSTLLQEIRNKSNSSDIELEEKVMLAECEINVISNIETQVVEERIEEAKSLTSDSINYIKNEFKLIESISDALYDLKQQNELEDSHFISFEDISETDEGFSIRFIDKETGESIFVETEKAIFSEYANHITEEISKIKGTIFDTVNGKLVKKVNLDATHEVNTLNAAFFIQSLIEYNSSKESLSNLSVAMKVQVYAQLFSTGLNTITDAAKVVELVSTALDETIDLLPTLSEGLPVIATIIDGVSLGAAIKELSETSDPLLRQEIEAKIGIMAVNLTAATTAIITSSLGIASGFSILLVPLAGISAGIPSLVNNELILRDKATKVVDYFSHISLAESEGAFTSLDDKIMMPQDDLVISEIDFNNNSITLGKCEIWRMEGGSGHTVTNDIDHFFSSPSITYREPHLSIYDVLEVKKEELDLSKDLMVLPNAPNRVFGWETGWTPGLRGLENDGTKLLDRIRDQYEGQFYWRFFAFIADALITTLKPRYEDTNVRISLDSNTRSFIVPVITTEYIREKLSYSFYGSGGTYALSLSQYNMNINIELNENDTWVIDVDNVVRDVTIESDKIKKGDLIENILSKLSIEDNKIILDNHEINFSGTLNGGNGFVSLTFSILEGINAVIEVDLLSKSYKVLISGELKTLMANSNSVQQKIDYIGLNSELQKNIPYSFMDDKGKENGFINCSTKEGLFVSELSDVVLIIKVYMDNSKPPFGYYSNDLKDVKAITKDDVIILTGYYLKDDIKISLSFTIQDKNTIKLNGVYLDENGVAEILKFMNKKGSTNTSDSLMSFLESMNIKSIFIKSLKSNAKLILDTNFIISATTSIGQFEFICDKDNNIQPYFIKFNTLETKYTLYVGNRQNMIVEPNYDLDDSGDISSTVINFSQKYLYGIDSCVNKVIISPNIYTDEINITPIYEANNTYPEVIVLDTNYISEKINININDLSIRYVWSNDGSDFILMSTDEENKVSQVKIRFTNVFKGNTISDKISFNFSDKQDVSINKIISTFTPSYYVEGLLNYDLGLISLYNEKFYINNFGMMVSGLVYINDSLYYFKPPIKNLITGFTTIGDDKYYFNPDNGGAASVGETIIDGKNYYFSQNGVLQTGVFSTEDGFKYFAPADTLDENLEGEAINFTGKLIIDENIYYFGDNYRAAEEWQTLDDEVYYFSTDTGRAFKGLNQIGDDKFYFNSDGIMQKGFVNINDKTFYFDDSGVMKSGYTEIDGKYFYFAENGEMQIGVFNTADGFKYFAHHDEDLGNEEGEALSYSGMLNFNNKIYYFDDSFTAIVGWKDLEDGSKYYFDENTAEASIGISIINDGKYYFNDSGIMQIGFVTINDKVFYFSDSGIVESGMQNIDDNYFYISENGLVQIGVFDTSDGYKYFAPANTVNDNIYGQAVEYSGLVRVGEDVYYFGETYTIETGWIYDMENESDKYYFDPETKKAYKGINVIDDIKYYFDENAIMRTGLITFEDNHYYFNEDGVMQYGYLNIEDKMFYFSEDGIMQIGVFNTPDGFKYFAHQNTLDENFEGESINYTGWLDLDGKKYYFTEEYIATTGSVTIDDEEYYFDPDTAELVVSE</sequence>
<dbReference type="Pfam" id="PF19127">
    <property type="entry name" value="Choline_bind_3"/>
    <property type="match status" value="1"/>
</dbReference>
<keyword evidence="7" id="KW-0964">Secreted</keyword>
<evidence type="ECO:0000256" key="28">
    <source>
        <dbReference type="ARBA" id="ARBA00023607"/>
    </source>
</evidence>
<keyword evidence="9" id="KW-0645">Protease</keyword>
<dbReference type="Gene3D" id="2.10.270.10">
    <property type="entry name" value="Cholin Binding"/>
    <property type="match status" value="6"/>
</dbReference>
<evidence type="ECO:0000256" key="30">
    <source>
        <dbReference type="PROSITE-ProRule" id="PRU00591"/>
    </source>
</evidence>
<evidence type="ECO:0000256" key="20">
    <source>
        <dbReference type="ARBA" id="ARBA00023026"/>
    </source>
</evidence>
<comment type="subcellular location">
    <subcellularLocation>
        <location evidence="4">Host cell membrane</location>
        <topology evidence="4">Peripheral membrane protein</topology>
        <orientation evidence="4">Cytoplasmic side</orientation>
    </subcellularLocation>
    <subcellularLocation>
        <location evidence="27">Host cytoplasm</location>
        <location evidence="27">Host cytosol</location>
    </subcellularLocation>
    <subcellularLocation>
        <location evidence="26">Host endosome membrane</location>
    </subcellularLocation>
    <subcellularLocation>
        <location evidence="5">Secreted</location>
    </subcellularLocation>
</comment>
<dbReference type="InterPro" id="IPR020974">
    <property type="entry name" value="CPD_dom"/>
</dbReference>
<evidence type="ECO:0000256" key="6">
    <source>
        <dbReference type="ARBA" id="ARBA00022511"/>
    </source>
</evidence>
<evidence type="ECO:0000256" key="16">
    <source>
        <dbReference type="ARBA" id="ARBA00022813"/>
    </source>
</evidence>
<dbReference type="GO" id="GO:0090729">
    <property type="term" value="F:toxin activity"/>
    <property type="evidence" value="ECO:0007669"/>
    <property type="project" value="UniProtKB-KW"/>
</dbReference>
<evidence type="ECO:0000256" key="26">
    <source>
        <dbReference type="ARBA" id="ARBA00023585"/>
    </source>
</evidence>
<evidence type="ECO:0000256" key="21">
    <source>
        <dbReference type="ARBA" id="ARBA00023046"/>
    </source>
</evidence>
<dbReference type="GO" id="GO:0044164">
    <property type="term" value="C:host cell cytosol"/>
    <property type="evidence" value="ECO:0007669"/>
    <property type="project" value="UniProtKB-SubCell"/>
</dbReference>
<dbReference type="Pfam" id="PF12920">
    <property type="entry name" value="TcdA_TcdB_pore"/>
    <property type="match status" value="1"/>
</dbReference>
<keyword evidence="11" id="KW-0808">Transferase</keyword>
<dbReference type="InterPro" id="IPR029044">
    <property type="entry name" value="Nucleotide-diphossugar_trans"/>
</dbReference>
<keyword evidence="17" id="KW-0862">Zinc</keyword>
<dbReference type="SUPFAM" id="SSF69360">
    <property type="entry name" value="Cell wall binding repeat"/>
    <property type="match status" value="3"/>
</dbReference>
<dbReference type="SMR" id="A0A386JBX1"/>
<dbReference type="Pfam" id="PF01473">
    <property type="entry name" value="Choline_bind_1"/>
    <property type="match status" value="4"/>
</dbReference>
<dbReference type="InterPro" id="IPR018337">
    <property type="entry name" value="Cell_wall/Cho-bd_repeat"/>
</dbReference>
<dbReference type="GO" id="GO:0046872">
    <property type="term" value="F:metal ion binding"/>
    <property type="evidence" value="ECO:0007669"/>
    <property type="project" value="UniProtKB-KW"/>
</dbReference>
<dbReference type="CDD" id="cd20502">
    <property type="entry name" value="C80_toxinA_B-like"/>
    <property type="match status" value="1"/>
</dbReference>
<keyword evidence="8" id="KW-0800">Toxin</keyword>
<feature type="repeat" description="Cell wall-binding" evidence="30">
    <location>
        <begin position="2253"/>
        <end position="2272"/>
    </location>
</feature>
<accession>A0A386JBX1</accession>
<dbReference type="GO" id="GO:0008234">
    <property type="term" value="F:cysteine-type peptidase activity"/>
    <property type="evidence" value="ECO:0007669"/>
    <property type="project" value="UniProtKB-KW"/>
</dbReference>
<dbReference type="EMBL" id="MG973074">
    <property type="protein sequence ID" value="AYD68677.1"/>
    <property type="molecule type" value="Genomic_DNA"/>
</dbReference>
<keyword evidence="23" id="KW-0472">Membrane</keyword>
<evidence type="ECO:0000256" key="2">
    <source>
        <dbReference type="ARBA" id="ARBA00001946"/>
    </source>
</evidence>
<keyword evidence="12" id="KW-0479">Metal-binding</keyword>
<dbReference type="PROSITE" id="PS51170">
    <property type="entry name" value="CW"/>
    <property type="match status" value="3"/>
</dbReference>
<dbReference type="Pfam" id="PF12918">
    <property type="entry name" value="TcdB_N"/>
    <property type="match status" value="1"/>
</dbReference>
<evidence type="ECO:0000256" key="12">
    <source>
        <dbReference type="ARBA" id="ARBA00022723"/>
    </source>
</evidence>
<dbReference type="GO" id="GO:0005576">
    <property type="term" value="C:extracellular region"/>
    <property type="evidence" value="ECO:0007669"/>
    <property type="project" value="UniProtKB-SubCell"/>
</dbReference>
<evidence type="ECO:0000256" key="9">
    <source>
        <dbReference type="ARBA" id="ARBA00022670"/>
    </source>
</evidence>
<keyword evidence="13" id="KW-0677">Repeat</keyword>
<evidence type="ECO:0000313" key="32">
    <source>
        <dbReference type="EMBL" id="AYD68677.1"/>
    </source>
</evidence>
<dbReference type="RefSeq" id="WP_172693299.1">
    <property type="nucleotide sequence ID" value="NZ_MG973074.1"/>
</dbReference>
<evidence type="ECO:0000256" key="13">
    <source>
        <dbReference type="ARBA" id="ARBA00022737"/>
    </source>
</evidence>
<dbReference type="Gene3D" id="3.40.50.11050">
    <property type="match status" value="1"/>
</dbReference>
<keyword evidence="6" id="KW-1032">Host cell membrane</keyword>
<feature type="domain" description="Peptidase C80" evidence="31">
    <location>
        <begin position="568"/>
        <end position="775"/>
    </location>
</feature>
<evidence type="ECO:0000256" key="3">
    <source>
        <dbReference type="ARBA" id="ARBA00001947"/>
    </source>
</evidence>
<dbReference type="GO" id="GO:0016757">
    <property type="term" value="F:glycosyltransferase activity"/>
    <property type="evidence" value="ECO:0007669"/>
    <property type="project" value="UniProtKB-KW"/>
</dbReference>
<keyword evidence="20" id="KW-0843">Virulence</keyword>
<dbReference type="CDD" id="cd21058">
    <property type="entry name" value="toxin_MLD_like"/>
    <property type="match status" value="1"/>
</dbReference>
<dbReference type="Gene3D" id="1.10.274.80">
    <property type="match status" value="1"/>
</dbReference>
<dbReference type="GO" id="GO:0020002">
    <property type="term" value="C:host cell plasma membrane"/>
    <property type="evidence" value="ECO:0007669"/>
    <property type="project" value="UniProtKB-SubCell"/>
</dbReference>
<organism evidence="32">
    <name type="scientific">Clostridioides difficile</name>
    <name type="common">Peptoclostridium difficile</name>
    <dbReference type="NCBI Taxonomy" id="1496"/>
    <lineage>
        <taxon>Bacteria</taxon>
        <taxon>Bacillati</taxon>
        <taxon>Bacillota</taxon>
        <taxon>Clostridia</taxon>
        <taxon>Peptostreptococcales</taxon>
        <taxon>Peptostreptococcaceae</taxon>
        <taxon>Clostridioides</taxon>
    </lineage>
</organism>
<dbReference type="Gene3D" id="1.20.58.1190">
    <property type="match status" value="1"/>
</dbReference>
<comment type="cofactor">
    <cofactor evidence="2">
        <name>Mg(2+)</name>
        <dbReference type="ChEBI" id="CHEBI:18420"/>
    </cofactor>
</comment>
<dbReference type="InterPro" id="IPR024770">
    <property type="entry name" value="TcdA/TcdB_cat"/>
</dbReference>
<evidence type="ECO:0000256" key="23">
    <source>
        <dbReference type="ARBA" id="ARBA00023136"/>
    </source>
</evidence>
<evidence type="ECO:0000256" key="1">
    <source>
        <dbReference type="ARBA" id="ARBA00001936"/>
    </source>
</evidence>
<dbReference type="SUPFAM" id="SSF53448">
    <property type="entry name" value="Nucleotide-diphospho-sugar transferases"/>
    <property type="match status" value="1"/>
</dbReference>
<dbReference type="Pfam" id="PF12919">
    <property type="entry name" value="TcdA_TcdB"/>
    <property type="match status" value="1"/>
</dbReference>
<keyword evidence="32" id="KW-0614">Plasmid</keyword>
<dbReference type="GO" id="GO:0044175">
    <property type="term" value="C:host cell endosome membrane"/>
    <property type="evidence" value="ECO:0007669"/>
    <property type="project" value="UniProtKB-SubCell"/>
</dbReference>
<evidence type="ECO:0000256" key="19">
    <source>
        <dbReference type="ARBA" id="ARBA00022870"/>
    </source>
</evidence>
<keyword evidence="25" id="KW-0464">Manganese</keyword>
<dbReference type="Gene3D" id="1.10.10.1780">
    <property type="match status" value="1"/>
</dbReference>
<evidence type="ECO:0000256" key="4">
    <source>
        <dbReference type="ARBA" id="ARBA00004501"/>
    </source>
</evidence>
<dbReference type="InterPro" id="IPR024769">
    <property type="entry name" value="TcdA/TcdB_pore_forming"/>
</dbReference>
<proteinExistence type="inferred from homology"/>
<evidence type="ECO:0000256" key="15">
    <source>
        <dbReference type="ARBA" id="ARBA00022807"/>
    </source>
</evidence>
<dbReference type="PROSITE" id="PS51771">
    <property type="entry name" value="CGT_MARTX_CPD"/>
    <property type="match status" value="1"/>
</dbReference>
<comment type="similarity">
    <text evidence="28">Belongs to the clostridial glucosylating toxin (LCGT) family.</text>
</comment>
<dbReference type="InterPro" id="IPR038383">
    <property type="entry name" value="CPD_dom_sf"/>
</dbReference>
<keyword evidence="19" id="KW-1043">Host membrane</keyword>
<comment type="cofactor">
    <cofactor evidence="3">
        <name>Zn(2+)</name>
        <dbReference type="ChEBI" id="CHEBI:29105"/>
    </cofactor>
</comment>
<feature type="repeat" description="Cell wall-binding" evidence="30">
    <location>
        <begin position="1987"/>
        <end position="2006"/>
    </location>
</feature>
<protein>
    <submittedName>
        <fullName evidence="32">Toxin B</fullName>
    </submittedName>
</protein>
<evidence type="ECO:0000256" key="17">
    <source>
        <dbReference type="ARBA" id="ARBA00022833"/>
    </source>
</evidence>
<dbReference type="Gene3D" id="1.10.3730.30">
    <property type="match status" value="1"/>
</dbReference>
<dbReference type="InterPro" id="IPR024772">
    <property type="entry name" value="TcdA/TcdB_N"/>
</dbReference>
<keyword evidence="22" id="KW-0446">Lipid-binding</keyword>
<comment type="cofactor">
    <cofactor evidence="1">
        <name>Mn(2+)</name>
        <dbReference type="ChEBI" id="CHEBI:29035"/>
    </cofactor>
</comment>
<evidence type="ECO:0000256" key="14">
    <source>
        <dbReference type="ARBA" id="ARBA00022801"/>
    </source>
</evidence>
<keyword evidence="15" id="KW-0788">Thiol protease</keyword>
<evidence type="ECO:0000256" key="18">
    <source>
        <dbReference type="ARBA" id="ARBA00022842"/>
    </source>
</evidence>
<evidence type="ECO:0000259" key="31">
    <source>
        <dbReference type="PROSITE" id="PS51771"/>
    </source>
</evidence>
<dbReference type="GO" id="GO:0008289">
    <property type="term" value="F:lipid binding"/>
    <property type="evidence" value="ECO:0007669"/>
    <property type="project" value="UniProtKB-KW"/>
</dbReference>
<name>A0A386JBX1_CLODI</name>
<evidence type="ECO:0000256" key="29">
    <source>
        <dbReference type="ARBA" id="ARBA00049101"/>
    </source>
</evidence>